<dbReference type="AlphaFoldDB" id="A0A517P9H5"/>
<reference evidence="2 3" key="1">
    <citation type="submission" date="2019-02" db="EMBL/GenBank/DDBJ databases">
        <title>Deep-cultivation of Planctomycetes and their phenomic and genomic characterization uncovers novel biology.</title>
        <authorList>
            <person name="Wiegand S."/>
            <person name="Jogler M."/>
            <person name="Boedeker C."/>
            <person name="Pinto D."/>
            <person name="Vollmers J."/>
            <person name="Rivas-Marin E."/>
            <person name="Kohn T."/>
            <person name="Peeters S.H."/>
            <person name="Heuer A."/>
            <person name="Rast P."/>
            <person name="Oberbeckmann S."/>
            <person name="Bunk B."/>
            <person name="Jeske O."/>
            <person name="Meyerdierks A."/>
            <person name="Storesund J.E."/>
            <person name="Kallscheuer N."/>
            <person name="Luecker S."/>
            <person name="Lage O.M."/>
            <person name="Pohl T."/>
            <person name="Merkel B.J."/>
            <person name="Hornburger P."/>
            <person name="Mueller R.-W."/>
            <person name="Bruemmer F."/>
            <person name="Labrenz M."/>
            <person name="Spormann A.M."/>
            <person name="Op den Camp H."/>
            <person name="Overmann J."/>
            <person name="Amann R."/>
            <person name="Jetten M.S.M."/>
            <person name="Mascher T."/>
            <person name="Medema M.H."/>
            <person name="Devos D.P."/>
            <person name="Kaster A.-K."/>
            <person name="Ovreas L."/>
            <person name="Rohde M."/>
            <person name="Galperin M.Y."/>
            <person name="Jogler C."/>
        </authorList>
    </citation>
    <scope>NUCLEOTIDE SEQUENCE [LARGE SCALE GENOMIC DNA]</scope>
    <source>
        <strain evidence="2 3">CA12</strain>
    </source>
</reference>
<evidence type="ECO:0000313" key="3">
    <source>
        <dbReference type="Proteomes" id="UP000318741"/>
    </source>
</evidence>
<evidence type="ECO:0000313" key="2">
    <source>
        <dbReference type="EMBL" id="QDT16018.1"/>
    </source>
</evidence>
<name>A0A517P9H5_9PLAN</name>
<gene>
    <name evidence="2" type="ORF">CA12_21160</name>
</gene>
<proteinExistence type="predicted"/>
<dbReference type="KEGG" id="acaf:CA12_21160"/>
<dbReference type="EMBL" id="CP036265">
    <property type="protein sequence ID" value="QDT16018.1"/>
    <property type="molecule type" value="Genomic_DNA"/>
</dbReference>
<keyword evidence="3" id="KW-1185">Reference proteome</keyword>
<keyword evidence="1" id="KW-0472">Membrane</keyword>
<keyword evidence="1" id="KW-0812">Transmembrane</keyword>
<dbReference type="Proteomes" id="UP000318741">
    <property type="component" value="Chromosome"/>
</dbReference>
<accession>A0A517P9H5</accession>
<organism evidence="2 3">
    <name type="scientific">Alienimonas californiensis</name>
    <dbReference type="NCBI Taxonomy" id="2527989"/>
    <lineage>
        <taxon>Bacteria</taxon>
        <taxon>Pseudomonadati</taxon>
        <taxon>Planctomycetota</taxon>
        <taxon>Planctomycetia</taxon>
        <taxon>Planctomycetales</taxon>
        <taxon>Planctomycetaceae</taxon>
        <taxon>Alienimonas</taxon>
    </lineage>
</organism>
<evidence type="ECO:0000256" key="1">
    <source>
        <dbReference type="SAM" id="Phobius"/>
    </source>
</evidence>
<keyword evidence="1" id="KW-1133">Transmembrane helix</keyword>
<protein>
    <submittedName>
        <fullName evidence="2">Uncharacterized protein</fullName>
    </submittedName>
</protein>
<feature type="transmembrane region" description="Helical" evidence="1">
    <location>
        <begin position="37"/>
        <end position="60"/>
    </location>
</feature>
<sequence length="101" mass="10418">MEITPLIFFAGWLGVLSPAIMWAVASAATGKAAIDLWQPGIAVSFLALAQAWPAGCLGAAAARLERDRRETDWPLPTVDAVGGFVAGNLLTAGFPALILAA</sequence>